<dbReference type="EMBL" id="QGNW01000085">
    <property type="protein sequence ID" value="RVW99793.1"/>
    <property type="molecule type" value="Genomic_DNA"/>
</dbReference>
<feature type="domain" description="DUF4283" evidence="2">
    <location>
        <begin position="85"/>
        <end position="169"/>
    </location>
</feature>
<proteinExistence type="predicted"/>
<dbReference type="Pfam" id="PF14111">
    <property type="entry name" value="DUF4283"/>
    <property type="match status" value="1"/>
</dbReference>
<dbReference type="PANTHER" id="PTHR34427:SF5">
    <property type="entry name" value="DUF4283 DOMAIN-CONTAINING PROTEIN"/>
    <property type="match status" value="1"/>
</dbReference>
<evidence type="ECO:0000256" key="1">
    <source>
        <dbReference type="SAM" id="MobiDB-lite"/>
    </source>
</evidence>
<dbReference type="PANTHER" id="PTHR34427">
    <property type="entry name" value="DUF4283 DOMAIN PROTEIN"/>
    <property type="match status" value="1"/>
</dbReference>
<organism evidence="3 4">
    <name type="scientific">Vitis vinifera</name>
    <name type="common">Grape</name>
    <dbReference type="NCBI Taxonomy" id="29760"/>
    <lineage>
        <taxon>Eukaryota</taxon>
        <taxon>Viridiplantae</taxon>
        <taxon>Streptophyta</taxon>
        <taxon>Embryophyta</taxon>
        <taxon>Tracheophyta</taxon>
        <taxon>Spermatophyta</taxon>
        <taxon>Magnoliopsida</taxon>
        <taxon>eudicotyledons</taxon>
        <taxon>Gunneridae</taxon>
        <taxon>Pentapetalae</taxon>
        <taxon>rosids</taxon>
        <taxon>Vitales</taxon>
        <taxon>Vitaceae</taxon>
        <taxon>Viteae</taxon>
        <taxon>Vitis</taxon>
    </lineage>
</organism>
<reference evidence="3 4" key="1">
    <citation type="journal article" date="2018" name="PLoS Genet.">
        <title>Population sequencing reveals clonal diversity and ancestral inbreeding in the grapevine cultivar Chardonnay.</title>
        <authorList>
            <person name="Roach M.J."/>
            <person name="Johnson D.L."/>
            <person name="Bohlmann J."/>
            <person name="van Vuuren H.J."/>
            <person name="Jones S.J."/>
            <person name="Pretorius I.S."/>
            <person name="Schmidt S.A."/>
            <person name="Borneman A.R."/>
        </authorList>
    </citation>
    <scope>NUCLEOTIDE SEQUENCE [LARGE SCALE GENOMIC DNA]</scope>
    <source>
        <strain evidence="4">cv. Chardonnay</strain>
        <tissue evidence="3">Leaf</tissue>
    </source>
</reference>
<gene>
    <name evidence="3" type="ORF">CK203_029218</name>
</gene>
<dbReference type="Proteomes" id="UP000288805">
    <property type="component" value="Unassembled WGS sequence"/>
</dbReference>
<sequence>MGKGLEGNGRSYSLVRDENRAGCFLRLGVMDLEMKRYSIFILKGRGERGGWFSMVEMLREMGVVTGRKESNQGGGKRGGISRNLSKLEHCLVGCWNPSSARGEDLQKLGILMAKAWGLKGKLVLARMEKGKVLLEFESLVEAKQVLSFGKRSLGGIQLHLESWSPKIGCLDEGEKRSETKKLEELQWARILVKTNGEELPNVLEIWIEEVCYSLFLWWEIRPSLRKASFDSRGKACWSRGEVGGDAIARVGPRVVEEEEDARLKVLQQSVEGTGRQVSGPGRKEDPSRSQVGSGARPLNGLNLVSGLSISGLAVVPKDFKLAGGLSLLGPLADLKSKGPAMVEVGPLSSKDEWWASEEENTLSLGLDVLEGDSSLGPSQIHLEDRAQSDKAHPSAWFGLRNWSNSESEFLKLWETEVMRKQQVEDQQTTTDLALVEEAMRYGNVLVSWGKRDFESSPSLSFSFGQTPMGEYYDHSGALREVVQGESPLRLITVDGITKDATTTC</sequence>
<evidence type="ECO:0000313" key="4">
    <source>
        <dbReference type="Proteomes" id="UP000288805"/>
    </source>
</evidence>
<protein>
    <recommendedName>
        <fullName evidence="2">DUF4283 domain-containing protein</fullName>
    </recommendedName>
</protein>
<dbReference type="InterPro" id="IPR025558">
    <property type="entry name" value="DUF4283"/>
</dbReference>
<evidence type="ECO:0000259" key="2">
    <source>
        <dbReference type="Pfam" id="PF14111"/>
    </source>
</evidence>
<dbReference type="AlphaFoldDB" id="A0A438ISV6"/>
<evidence type="ECO:0000313" key="3">
    <source>
        <dbReference type="EMBL" id="RVW99793.1"/>
    </source>
</evidence>
<feature type="region of interest" description="Disordered" evidence="1">
    <location>
        <begin position="269"/>
        <end position="295"/>
    </location>
</feature>
<accession>A0A438ISV6</accession>
<comment type="caution">
    <text evidence="3">The sequence shown here is derived from an EMBL/GenBank/DDBJ whole genome shotgun (WGS) entry which is preliminary data.</text>
</comment>
<name>A0A438ISV6_VITVI</name>